<keyword evidence="1" id="KW-0862">Zinc</keyword>
<dbReference type="SUPFAM" id="SSF57667">
    <property type="entry name" value="beta-beta-alpha zinc fingers"/>
    <property type="match status" value="1"/>
</dbReference>
<evidence type="ECO:0000313" key="4">
    <source>
        <dbReference type="EnsemblMetazoa" id="XP_022659261"/>
    </source>
</evidence>
<dbReference type="GO" id="GO:0008270">
    <property type="term" value="F:zinc ion binding"/>
    <property type="evidence" value="ECO:0007669"/>
    <property type="project" value="UniProtKB-KW"/>
</dbReference>
<keyword evidence="1" id="KW-0479">Metal-binding</keyword>
<dbReference type="InterPro" id="IPR013087">
    <property type="entry name" value="Znf_C2H2_type"/>
</dbReference>
<evidence type="ECO:0000256" key="1">
    <source>
        <dbReference type="PROSITE-ProRule" id="PRU00042"/>
    </source>
</evidence>
<feature type="region of interest" description="Disordered" evidence="2">
    <location>
        <begin position="25"/>
        <end position="86"/>
    </location>
</feature>
<sequence>MQPCSSKILRCGPCGKTFNGEAPYTQHMVSQKHRKKLANDPMSPPPQDPVKLSVAGSSGPAPNCHLSKENFTNEDDNMDHSLNAEHHQNCVKQEAAAAAASSTSSSKSTSLIDQTLKLTNLNSEADLLERILQHHQRTFLLCSADEPFAEFIQRHKVFETQT</sequence>
<protein>
    <recommendedName>
        <fullName evidence="3">C2H2-type domain-containing protein</fullName>
    </recommendedName>
</protein>
<name>A0A7M7K102_VARDE</name>
<dbReference type="EnsemblMetazoa" id="XM_022803526">
    <property type="protein sequence ID" value="XP_022659261"/>
    <property type="gene ID" value="LOC111249531"/>
</dbReference>
<keyword evidence="5" id="KW-1185">Reference proteome</keyword>
<dbReference type="Proteomes" id="UP000594260">
    <property type="component" value="Unplaced"/>
</dbReference>
<dbReference type="PROSITE" id="PS50157">
    <property type="entry name" value="ZINC_FINGER_C2H2_2"/>
    <property type="match status" value="1"/>
</dbReference>
<evidence type="ECO:0000313" key="5">
    <source>
        <dbReference type="Proteomes" id="UP000594260"/>
    </source>
</evidence>
<evidence type="ECO:0000256" key="2">
    <source>
        <dbReference type="SAM" id="MobiDB-lite"/>
    </source>
</evidence>
<organism evidence="4 5">
    <name type="scientific">Varroa destructor</name>
    <name type="common">Honeybee mite</name>
    <dbReference type="NCBI Taxonomy" id="109461"/>
    <lineage>
        <taxon>Eukaryota</taxon>
        <taxon>Metazoa</taxon>
        <taxon>Ecdysozoa</taxon>
        <taxon>Arthropoda</taxon>
        <taxon>Chelicerata</taxon>
        <taxon>Arachnida</taxon>
        <taxon>Acari</taxon>
        <taxon>Parasitiformes</taxon>
        <taxon>Mesostigmata</taxon>
        <taxon>Gamasina</taxon>
        <taxon>Dermanyssoidea</taxon>
        <taxon>Varroidae</taxon>
        <taxon>Varroa</taxon>
    </lineage>
</organism>
<dbReference type="InterPro" id="IPR036236">
    <property type="entry name" value="Znf_C2H2_sf"/>
</dbReference>
<dbReference type="RefSeq" id="XP_022659261.1">
    <property type="nucleotide sequence ID" value="XM_022803526.1"/>
</dbReference>
<reference evidence="4" key="1">
    <citation type="submission" date="2021-01" db="UniProtKB">
        <authorList>
            <consortium name="EnsemblMetazoa"/>
        </authorList>
    </citation>
    <scope>IDENTIFICATION</scope>
</reference>
<dbReference type="GeneID" id="111249531"/>
<feature type="domain" description="C2H2-type" evidence="3">
    <location>
        <begin position="9"/>
        <end position="38"/>
    </location>
</feature>
<proteinExistence type="predicted"/>
<dbReference type="PROSITE" id="PS00028">
    <property type="entry name" value="ZINC_FINGER_C2H2_1"/>
    <property type="match status" value="1"/>
</dbReference>
<evidence type="ECO:0000259" key="3">
    <source>
        <dbReference type="PROSITE" id="PS50157"/>
    </source>
</evidence>
<dbReference type="Pfam" id="PF12874">
    <property type="entry name" value="zf-met"/>
    <property type="match status" value="1"/>
</dbReference>
<keyword evidence="1" id="KW-0863">Zinc-finger</keyword>
<dbReference type="Gene3D" id="3.30.160.60">
    <property type="entry name" value="Classic Zinc Finger"/>
    <property type="match status" value="1"/>
</dbReference>
<accession>A0A7M7K102</accession>
<dbReference type="AlphaFoldDB" id="A0A7M7K102"/>